<evidence type="ECO:0000259" key="4">
    <source>
        <dbReference type="Pfam" id="PF01515"/>
    </source>
</evidence>
<dbReference type="RefSeq" id="WP_119088886.1">
    <property type="nucleotide sequence ID" value="NZ_QXIS01000015.1"/>
</dbReference>
<keyword evidence="3" id="KW-0012">Acyltransferase</keyword>
<dbReference type="Pfam" id="PF01515">
    <property type="entry name" value="PTA_PTB"/>
    <property type="match status" value="1"/>
</dbReference>
<keyword evidence="6" id="KW-1185">Reference proteome</keyword>
<sequence>MTHLSDIPAAVKGLPRKRMAVAYGEDAHTLQAVERAVKEGIVDAVVVGGKRTIIAIAAECGVDAKLFEIIDVEGEMPSVKAAVKLVREGSAHMLMKGLAHTDNYMRGILDKETGLLPEGGLLSHVAVFEIPDYPRLLVMSDAAVIPLPTLQQKVAITKYAIRVANSLRVETPKIAFLSASESVLKFPSSQEAAILTGMAVRKQFGNVLAEGPISVDLALFPEVSDIKGFKGRVRGDADILIVPGIDSGNVLYKAIVWFAKAETAAMVTGTTAPCILTSRGDSEDSKFYSIALGALNA</sequence>
<organism evidence="5 6">
    <name type="scientific">Candidatus Cryosericum terrychapinii</name>
    <dbReference type="NCBI Taxonomy" id="2290919"/>
    <lineage>
        <taxon>Bacteria</taxon>
        <taxon>Pseudomonadati</taxon>
        <taxon>Caldisericota/Cryosericota group</taxon>
        <taxon>Candidatus Cryosericota</taxon>
        <taxon>Candidatus Cryosericia</taxon>
        <taxon>Candidatus Cryosericales</taxon>
        <taxon>Candidatus Cryosericaceae</taxon>
        <taxon>Candidatus Cryosericum</taxon>
    </lineage>
</organism>
<comment type="caution">
    <text evidence="5">The sequence shown here is derived from an EMBL/GenBank/DDBJ whole genome shotgun (WGS) entry which is preliminary data.</text>
</comment>
<dbReference type="PIRSF" id="PIRSF000428">
    <property type="entry name" value="P_Ac_trans"/>
    <property type="match status" value="1"/>
</dbReference>
<dbReference type="AlphaFoldDB" id="A0A398D4E8"/>
<dbReference type="PANTHER" id="PTHR43356">
    <property type="entry name" value="PHOSPHATE ACETYLTRANSFERASE"/>
    <property type="match status" value="1"/>
</dbReference>
<dbReference type="EMBL" id="QXIS01000015">
    <property type="protein sequence ID" value="RIE06351.1"/>
    <property type="molecule type" value="Genomic_DNA"/>
</dbReference>
<evidence type="ECO:0000313" key="5">
    <source>
        <dbReference type="EMBL" id="RIE06351.1"/>
    </source>
</evidence>
<protein>
    <submittedName>
        <fullName evidence="5">Phosphate butyryltransferase</fullName>
    </submittedName>
</protein>
<evidence type="ECO:0000256" key="1">
    <source>
        <dbReference type="ARBA" id="ARBA00005656"/>
    </source>
</evidence>
<keyword evidence="2 5" id="KW-0808">Transferase</keyword>
<evidence type="ECO:0000256" key="3">
    <source>
        <dbReference type="ARBA" id="ARBA00023315"/>
    </source>
</evidence>
<gene>
    <name evidence="5" type="ORF">SMC7_02850</name>
</gene>
<dbReference type="PANTHER" id="PTHR43356:SF2">
    <property type="entry name" value="PHOSPHATE ACETYLTRANSFERASE"/>
    <property type="match status" value="1"/>
</dbReference>
<evidence type="ECO:0000313" key="6">
    <source>
        <dbReference type="Proteomes" id="UP000266328"/>
    </source>
</evidence>
<reference evidence="5 6" key="1">
    <citation type="submission" date="2018-09" db="EMBL/GenBank/DDBJ databases">
        <title>Discovery and Ecogenomic Context for Candidatus Cryosericales, a Global Caldiserica Order Active in Thawing Permafrost.</title>
        <authorList>
            <person name="Martinez M.A."/>
            <person name="Woodcroft B.J."/>
            <person name="Ignacio Espinoza J.C."/>
            <person name="Zayed A."/>
            <person name="Singleton C.M."/>
            <person name="Boyd J."/>
            <person name="Li Y.-F."/>
            <person name="Purvine S."/>
            <person name="Maughan H."/>
            <person name="Hodgkins S.B."/>
            <person name="Anderson D."/>
            <person name="Sederholm M."/>
            <person name="Temperton B."/>
            <person name="Saleska S.R."/>
            <person name="Tyson G.W."/>
            <person name="Rich V.I."/>
        </authorList>
    </citation>
    <scope>NUCLEOTIDE SEQUENCE [LARGE SCALE GENOMIC DNA]</scope>
    <source>
        <strain evidence="5 6">SMC7</strain>
    </source>
</reference>
<accession>A0A398D4E8</accession>
<dbReference type="InterPro" id="IPR002505">
    <property type="entry name" value="PTA_PTB"/>
</dbReference>
<dbReference type="InterPro" id="IPR012147">
    <property type="entry name" value="P_Ac_Bu_trans"/>
</dbReference>
<dbReference type="SUPFAM" id="SSF53659">
    <property type="entry name" value="Isocitrate/Isopropylmalate dehydrogenase-like"/>
    <property type="match status" value="1"/>
</dbReference>
<evidence type="ECO:0000256" key="2">
    <source>
        <dbReference type="ARBA" id="ARBA00022679"/>
    </source>
</evidence>
<dbReference type="InterPro" id="IPR050500">
    <property type="entry name" value="Phos_Acetyltrans/Butyryltrans"/>
</dbReference>
<proteinExistence type="inferred from homology"/>
<comment type="similarity">
    <text evidence="1">Belongs to the phosphate acetyltransferase and butyryltransferase family.</text>
</comment>
<name>A0A398D4E8_9BACT</name>
<dbReference type="Proteomes" id="UP000266328">
    <property type="component" value="Unassembled WGS sequence"/>
</dbReference>
<dbReference type="Gene3D" id="3.40.718.10">
    <property type="entry name" value="Isopropylmalate Dehydrogenase"/>
    <property type="match status" value="1"/>
</dbReference>
<feature type="domain" description="Phosphate acetyl/butaryl transferase" evidence="4">
    <location>
        <begin position="81"/>
        <end position="293"/>
    </location>
</feature>
<dbReference type="OrthoDB" id="9774179at2"/>
<dbReference type="GO" id="GO:0016746">
    <property type="term" value="F:acyltransferase activity"/>
    <property type="evidence" value="ECO:0007669"/>
    <property type="project" value="UniProtKB-KW"/>
</dbReference>